<evidence type="ECO:0000256" key="1">
    <source>
        <dbReference type="ARBA" id="ARBA00022729"/>
    </source>
</evidence>
<evidence type="ECO:0000256" key="3">
    <source>
        <dbReference type="SAM" id="MobiDB-lite"/>
    </source>
</evidence>
<dbReference type="PROSITE" id="PS51257">
    <property type="entry name" value="PROKAR_LIPOPROTEIN"/>
    <property type="match status" value="1"/>
</dbReference>
<evidence type="ECO:0000313" key="6">
    <source>
        <dbReference type="Proteomes" id="UP001374803"/>
    </source>
</evidence>
<dbReference type="Pfam" id="PF05426">
    <property type="entry name" value="Alginate_lyase"/>
    <property type="match status" value="1"/>
</dbReference>
<accession>A0ABZ2LHM0</accession>
<sequence length="434" mass="46534">MSVRFAMMIVGISVVAGCSGDGSDGAPADIEERHEALAAATPSTVVFDGAQLVATRQALANGGGTAAQRAALTALLHRADDALTAGPWAVTDKNEVPPSGDKHDYLSQGPYWWASKTPTPDNPKGCPYVSRDGQRNPEADAITDHYERMVAWDAITDLSLAWFYTGNANYAARAVLDVRTWFLDPATRMNPSLPYAQLIPCRTDVRGTGIIDTSQNITHLVDALAILDSGAPGWTAADRSGMKDWFTKFLKWMQTSPQAKAELGAKNNHGSFIDMQNAAIALYVGQTSNAKSIVEAAKSKRIAAQIKSDGSQPEELSRTMSWHYANFNLTALGRLAEIGTHVGVDLWHYTAPNGANLLKAVDFLIPAAEKGASAWPYQQINGFQQFIAVDILHAAAEQANDTKAKAALSKVPAPPGGDLWPIRPSCTPLDPPSR</sequence>
<gene>
    <name evidence="5" type="ORF">LVJ94_24845</name>
</gene>
<dbReference type="Proteomes" id="UP001374803">
    <property type="component" value="Chromosome"/>
</dbReference>
<dbReference type="RefSeq" id="WP_394840118.1">
    <property type="nucleotide sequence ID" value="NZ_CP089929.1"/>
</dbReference>
<reference evidence="5" key="1">
    <citation type="submission" date="2021-12" db="EMBL/GenBank/DDBJ databases">
        <title>Discovery of the Pendulisporaceae a myxobacterial family with distinct sporulation behavior and unique specialized metabolism.</title>
        <authorList>
            <person name="Garcia R."/>
            <person name="Popoff A."/>
            <person name="Bader C.D."/>
            <person name="Loehr J."/>
            <person name="Walesch S."/>
            <person name="Walt C."/>
            <person name="Boldt J."/>
            <person name="Bunk B."/>
            <person name="Haeckl F.J.F.P.J."/>
            <person name="Gunesch A.P."/>
            <person name="Birkelbach J."/>
            <person name="Nuebel U."/>
            <person name="Pietschmann T."/>
            <person name="Bach T."/>
            <person name="Mueller R."/>
        </authorList>
    </citation>
    <scope>NUCLEOTIDE SEQUENCE</scope>
    <source>
        <strain evidence="5">MSr11367</strain>
    </source>
</reference>
<proteinExistence type="predicted"/>
<protein>
    <submittedName>
        <fullName evidence="5">Alginate lyase family protein</fullName>
    </submittedName>
</protein>
<dbReference type="InterPro" id="IPR008397">
    <property type="entry name" value="Alginate_lyase_dom"/>
</dbReference>
<dbReference type="InterPro" id="IPR008929">
    <property type="entry name" value="Chondroitin_lyas"/>
</dbReference>
<feature type="region of interest" description="Disordered" evidence="3">
    <location>
        <begin position="406"/>
        <end position="434"/>
    </location>
</feature>
<dbReference type="SUPFAM" id="SSF48230">
    <property type="entry name" value="Chondroitin AC/alginate lyase"/>
    <property type="match status" value="1"/>
</dbReference>
<organism evidence="5 6">
    <name type="scientific">Pendulispora rubella</name>
    <dbReference type="NCBI Taxonomy" id="2741070"/>
    <lineage>
        <taxon>Bacteria</taxon>
        <taxon>Pseudomonadati</taxon>
        <taxon>Myxococcota</taxon>
        <taxon>Myxococcia</taxon>
        <taxon>Myxococcales</taxon>
        <taxon>Sorangiineae</taxon>
        <taxon>Pendulisporaceae</taxon>
        <taxon>Pendulispora</taxon>
    </lineage>
</organism>
<keyword evidence="2 5" id="KW-0456">Lyase</keyword>
<evidence type="ECO:0000259" key="4">
    <source>
        <dbReference type="Pfam" id="PF05426"/>
    </source>
</evidence>
<dbReference type="Gene3D" id="1.50.10.100">
    <property type="entry name" value="Chondroitin AC/alginate lyase"/>
    <property type="match status" value="1"/>
</dbReference>
<dbReference type="GO" id="GO:0016829">
    <property type="term" value="F:lyase activity"/>
    <property type="evidence" value="ECO:0007669"/>
    <property type="project" value="UniProtKB-KW"/>
</dbReference>
<dbReference type="EMBL" id="CP089983">
    <property type="protein sequence ID" value="WXB10443.1"/>
    <property type="molecule type" value="Genomic_DNA"/>
</dbReference>
<feature type="domain" description="Alginate lyase" evidence="4">
    <location>
        <begin position="90"/>
        <end position="374"/>
    </location>
</feature>
<keyword evidence="6" id="KW-1185">Reference proteome</keyword>
<keyword evidence="1" id="KW-0732">Signal</keyword>
<evidence type="ECO:0000256" key="2">
    <source>
        <dbReference type="ARBA" id="ARBA00023239"/>
    </source>
</evidence>
<evidence type="ECO:0000313" key="5">
    <source>
        <dbReference type="EMBL" id="WXB10443.1"/>
    </source>
</evidence>
<name>A0ABZ2LHM0_9BACT</name>